<organism evidence="2 3">
    <name type="scientific">Wuchereria bancrofti</name>
    <dbReference type="NCBI Taxonomy" id="6293"/>
    <lineage>
        <taxon>Eukaryota</taxon>
        <taxon>Metazoa</taxon>
        <taxon>Ecdysozoa</taxon>
        <taxon>Nematoda</taxon>
        <taxon>Chromadorea</taxon>
        <taxon>Rhabditida</taxon>
        <taxon>Spirurina</taxon>
        <taxon>Spiruromorpha</taxon>
        <taxon>Filarioidea</taxon>
        <taxon>Onchocercidae</taxon>
        <taxon>Wuchereria</taxon>
    </lineage>
</organism>
<name>A0AAF5PHT9_WUCBA</name>
<evidence type="ECO:0000256" key="1">
    <source>
        <dbReference type="SAM" id="MobiDB-lite"/>
    </source>
</evidence>
<reference evidence="2" key="1">
    <citation type="submission" date="2015-03" db="EMBL/GenBank/DDBJ databases">
        <title>Wuchereria bancrofti Genome Sequencing Papua New Guinea Strain.</title>
        <authorList>
            <person name="Small S.T."/>
            <person name="Serre D."/>
            <person name="Zimmerman P.A."/>
        </authorList>
    </citation>
    <scope>NUCLEOTIDE SEQUENCE [LARGE SCALE GENOMIC DNA]</scope>
    <source>
        <strain evidence="2">pt0022</strain>
    </source>
</reference>
<evidence type="ECO:0000313" key="3">
    <source>
        <dbReference type="WBParaSite" id="mrna-Wban_00883"/>
    </source>
</evidence>
<feature type="region of interest" description="Disordered" evidence="1">
    <location>
        <begin position="1"/>
        <end position="28"/>
    </location>
</feature>
<feature type="compositionally biased region" description="Basic and acidic residues" evidence="1">
    <location>
        <begin position="18"/>
        <end position="28"/>
    </location>
</feature>
<protein>
    <submittedName>
        <fullName evidence="3">Uncharacterized protein</fullName>
    </submittedName>
</protein>
<accession>A0AAF5PHT9</accession>
<dbReference type="Proteomes" id="UP000093561">
    <property type="component" value="Unassembled WGS sequence"/>
</dbReference>
<reference evidence="2" key="2">
    <citation type="journal article" date="2016" name="Mol. Ecol.">
        <title>Population genomics of the filarial nematode parasite Wuchereria bancrofti from mosquitoes.</title>
        <authorList>
            <person name="Small S.T."/>
            <person name="Reimer L.J."/>
            <person name="Tisch D.J."/>
            <person name="King C.L."/>
            <person name="Christensen B.M."/>
            <person name="Siba P.M."/>
            <person name="Kazura J.W."/>
            <person name="Serre D."/>
            <person name="Zimmerman P.A."/>
        </authorList>
    </citation>
    <scope>NUCLEOTIDE SEQUENCE</scope>
    <source>
        <strain evidence="2">pt0022</strain>
    </source>
</reference>
<dbReference type="WBParaSite" id="mrna-Wban_00883">
    <property type="protein sequence ID" value="mrna-Wban_00883"/>
    <property type="gene ID" value="Wban_00883"/>
</dbReference>
<proteinExistence type="predicted"/>
<evidence type="ECO:0000313" key="2">
    <source>
        <dbReference type="Proteomes" id="UP000093561"/>
    </source>
</evidence>
<reference evidence="3" key="3">
    <citation type="submission" date="2024-02" db="UniProtKB">
        <authorList>
            <consortium name="WormBaseParasite"/>
        </authorList>
    </citation>
    <scope>IDENTIFICATION</scope>
    <source>
        <strain evidence="3">pt0022</strain>
    </source>
</reference>
<feature type="compositionally biased region" description="Polar residues" evidence="1">
    <location>
        <begin position="1"/>
        <end position="10"/>
    </location>
</feature>
<sequence>MTSRKATANYVSKHYGNQKRDQYTNKRGDLHDQWGTGKTSQGSYDLLLNILTLFILYSSERVVETLTPKAE</sequence>
<dbReference type="AlphaFoldDB" id="A0AAF5PHT9"/>